<dbReference type="VEuPathDB" id="VectorBase:BGLB028752"/>
<feature type="transmembrane region" description="Helical" evidence="6">
    <location>
        <begin position="848"/>
        <end position="868"/>
    </location>
</feature>
<feature type="transmembrane region" description="Helical" evidence="6">
    <location>
        <begin position="574"/>
        <end position="598"/>
    </location>
</feature>
<dbReference type="EnsemblMetazoa" id="BGLB028752-RA">
    <property type="protein sequence ID" value="BGLB028752-PA"/>
    <property type="gene ID" value="BGLB028752"/>
</dbReference>
<feature type="transmembrane region" description="Helical" evidence="6">
    <location>
        <begin position="736"/>
        <end position="761"/>
    </location>
</feature>
<evidence type="ECO:0000256" key="3">
    <source>
        <dbReference type="ARBA" id="ARBA00022989"/>
    </source>
</evidence>
<dbReference type="Pfam" id="PF00003">
    <property type="entry name" value="7tm_3"/>
    <property type="match status" value="1"/>
</dbReference>
<feature type="transmembrane region" description="Helical" evidence="6">
    <location>
        <begin position="704"/>
        <end position="724"/>
    </location>
</feature>
<dbReference type="OrthoDB" id="6077043at2759"/>
<feature type="transmembrane region" description="Helical" evidence="6">
    <location>
        <begin position="812"/>
        <end position="836"/>
    </location>
</feature>
<evidence type="ECO:0000256" key="4">
    <source>
        <dbReference type="ARBA" id="ARBA00023136"/>
    </source>
</evidence>
<feature type="transmembrane region" description="Helical" evidence="6">
    <location>
        <begin position="670"/>
        <end position="692"/>
    </location>
</feature>
<protein>
    <recommendedName>
        <fullName evidence="7">G-protein coupled receptors family 3 profile domain-containing protein</fullName>
    </recommendedName>
</protein>
<feature type="transmembrane region" description="Helical" evidence="6">
    <location>
        <begin position="619"/>
        <end position="643"/>
    </location>
</feature>
<keyword evidence="2 6" id="KW-0812">Transmembrane</keyword>
<keyword evidence="4 6" id="KW-0472">Membrane</keyword>
<proteinExistence type="predicted"/>
<dbReference type="PROSITE" id="PS50259">
    <property type="entry name" value="G_PROTEIN_RECEP_F3_4"/>
    <property type="match status" value="1"/>
</dbReference>
<accession>A0A2C9LA88</accession>
<feature type="domain" description="G-protein coupled receptors family 3 profile" evidence="7">
    <location>
        <begin position="505"/>
        <end position="760"/>
    </location>
</feature>
<feature type="transmembrane region" description="Helical" evidence="6">
    <location>
        <begin position="541"/>
        <end position="562"/>
    </location>
</feature>
<dbReference type="InterPro" id="IPR001828">
    <property type="entry name" value="ANF_lig-bd_rcpt"/>
</dbReference>
<dbReference type="Gene3D" id="3.40.50.2300">
    <property type="match status" value="2"/>
</dbReference>
<dbReference type="GO" id="GO:0016020">
    <property type="term" value="C:membrane"/>
    <property type="evidence" value="ECO:0007669"/>
    <property type="project" value="UniProtKB-SubCell"/>
</dbReference>
<dbReference type="InterPro" id="IPR028082">
    <property type="entry name" value="Peripla_BP_I"/>
</dbReference>
<reference evidence="8" key="1">
    <citation type="submission" date="2020-05" db="UniProtKB">
        <authorList>
            <consortium name="EnsemblMetazoa"/>
        </authorList>
    </citation>
    <scope>IDENTIFICATION</scope>
    <source>
        <strain evidence="8">BB02</strain>
    </source>
</reference>
<dbReference type="KEGG" id="bgt:106052214"/>
<keyword evidence="3 6" id="KW-1133">Transmembrane helix</keyword>
<evidence type="ECO:0000313" key="9">
    <source>
        <dbReference type="Proteomes" id="UP000076420"/>
    </source>
</evidence>
<dbReference type="STRING" id="6526.A0A2C9LA88"/>
<dbReference type="PANTHER" id="PTHR24060">
    <property type="entry name" value="METABOTROPIC GLUTAMATE RECEPTOR"/>
    <property type="match status" value="1"/>
</dbReference>
<dbReference type="Gene3D" id="2.10.50.30">
    <property type="entry name" value="GPCR, family 3, nine cysteines domain"/>
    <property type="match status" value="1"/>
</dbReference>
<dbReference type="Pfam" id="PF01094">
    <property type="entry name" value="ANF_receptor"/>
    <property type="match status" value="1"/>
</dbReference>
<organism evidence="8 9">
    <name type="scientific">Biomphalaria glabrata</name>
    <name type="common">Bloodfluke planorb</name>
    <name type="synonym">Freshwater snail</name>
    <dbReference type="NCBI Taxonomy" id="6526"/>
    <lineage>
        <taxon>Eukaryota</taxon>
        <taxon>Metazoa</taxon>
        <taxon>Spiralia</taxon>
        <taxon>Lophotrochozoa</taxon>
        <taxon>Mollusca</taxon>
        <taxon>Gastropoda</taxon>
        <taxon>Heterobranchia</taxon>
        <taxon>Euthyneura</taxon>
        <taxon>Panpulmonata</taxon>
        <taxon>Hygrophila</taxon>
        <taxon>Lymnaeoidea</taxon>
        <taxon>Planorbidae</taxon>
        <taxon>Biomphalaria</taxon>
    </lineage>
</organism>
<name>A0A2C9LA88_BIOGL</name>
<feature type="transmembrane region" description="Helical" evidence="6">
    <location>
        <begin position="507"/>
        <end position="529"/>
    </location>
</feature>
<dbReference type="VEuPathDB" id="VectorBase:BGLAX_043820"/>
<dbReference type="Proteomes" id="UP000076420">
    <property type="component" value="Unassembled WGS sequence"/>
</dbReference>
<evidence type="ECO:0000259" key="7">
    <source>
        <dbReference type="PROSITE" id="PS50259"/>
    </source>
</evidence>
<evidence type="ECO:0000256" key="5">
    <source>
        <dbReference type="ARBA" id="ARBA00023180"/>
    </source>
</evidence>
<dbReference type="GO" id="GO:0004930">
    <property type="term" value="F:G protein-coupled receptor activity"/>
    <property type="evidence" value="ECO:0007669"/>
    <property type="project" value="InterPro"/>
</dbReference>
<dbReference type="AlphaFoldDB" id="A0A2C9LA88"/>
<dbReference type="InterPro" id="IPR017978">
    <property type="entry name" value="GPCR_3_C"/>
</dbReference>
<dbReference type="SUPFAM" id="SSF53822">
    <property type="entry name" value="Periplasmic binding protein-like I"/>
    <property type="match status" value="1"/>
</dbReference>
<evidence type="ECO:0000256" key="2">
    <source>
        <dbReference type="ARBA" id="ARBA00022692"/>
    </source>
</evidence>
<dbReference type="InterPro" id="IPR038550">
    <property type="entry name" value="GPCR_3_9-Cys_sf"/>
</dbReference>
<feature type="transmembrane region" description="Helical" evidence="6">
    <location>
        <begin position="773"/>
        <end position="792"/>
    </location>
</feature>
<evidence type="ECO:0000256" key="1">
    <source>
        <dbReference type="ARBA" id="ARBA00004141"/>
    </source>
</evidence>
<gene>
    <name evidence="8" type="primary">106052214</name>
</gene>
<keyword evidence="5" id="KW-0325">Glycoprotein</keyword>
<evidence type="ECO:0000313" key="8">
    <source>
        <dbReference type="EnsemblMetazoa" id="BGLB028752-PA"/>
    </source>
</evidence>
<evidence type="ECO:0000256" key="6">
    <source>
        <dbReference type="SAM" id="Phobius"/>
    </source>
</evidence>
<comment type="subcellular location">
    <subcellularLocation>
        <location evidence="1">Membrane</location>
        <topology evidence="1">Multi-pass membrane protein</topology>
    </subcellularLocation>
</comment>
<feature type="transmembrane region" description="Helical" evidence="6">
    <location>
        <begin position="880"/>
        <end position="905"/>
    </location>
</feature>
<dbReference type="InterPro" id="IPR050726">
    <property type="entry name" value="mGluR"/>
</dbReference>
<sequence>MDISYEDLGDLNVGGLFAITSYDGDSICGEDFADDIYSTLHMMELLKDTVMKVNLVDGQDHKRQQPRLNHGRQVEVYGESNYLTSYKVIGVIGTPFKRATLPIAILLGGAGIPILNFWDWGNDFNYKQTQPTFMRMTSPSWDLFEAMLNLMLKEKWSLFSIVLQTTEEDIITRLRSRSSSKGICLHEVYQVTDSSDFDNVVGGLKKGMSRIVMAFLSSKYASLLMTALIERRLGRQFIWLLTDAWLGMDIFEGSLVFTSSVLSVDSFSINTQSLLQNPWFRKLINKSNCLAEDEHCIYPLVSSTSRITTSNWGSIRDTMMTYAQGLHNFLAHYCPGAKGRNATSCFEAYYIFFIDYLQNVNFKGTVGDVFFKKTGERLDLIHIYQNVSNQEALSQELNYHIRLIATYNVTNGTLDSFENLQLRWIAFPINETNLKTICQPFCSAKAYSKVYLCCWSCMPCKDNEIISQNNNSCTKCPPFQWPTLYGDKYSICTMIEPIFLNYRQPTAMATLVAVVVSLILALVVLYVVCRGTQQDERDTPLWLNVLQLLSTIWGLMDVPIFLVRRNNFTCLAAFNIFLASFFVQYTAMFIRTIHLYYMSNEAKQTVPLSQQRFALVHRLNATLFFIAIIFILAAVITVISTLYPVTVAKDHLELTKKEVDLVCFFPVPQIWAFLLYTIMNLMACSIFCLKIYTQWAGYRQSRFLFTFVVVALIGWIIFMPAYFITIDPAIKEQVLILTLLVNHNCSLILCYTPKFVMFLFIKKEVRGTLNSSSDTRAAVITVISTLYPVTVAKDHLELTKKEVDLVCFFPVPQIWAFLLYTIMNLMACSIFCLKIYTQWTGYRQSRFLFTFVVVALIGWIIFMPAYFITIDPAIKEQVLILTLLVNHNCSLILCYTPKFVMFLFIKKEVRGTLNSSSDTRVMSKQ</sequence>